<evidence type="ECO:0000313" key="8">
    <source>
        <dbReference type="EMBL" id="MCK0195763.1"/>
    </source>
</evidence>
<keyword evidence="6 7" id="KW-0472">Membrane</keyword>
<accession>A0ABT0D727</accession>
<keyword evidence="5 7" id="KW-1133">Transmembrane helix</keyword>
<dbReference type="RefSeq" id="WP_247026211.1">
    <property type="nucleotide sequence ID" value="NZ_JALKCH010000002.1"/>
</dbReference>
<protein>
    <submittedName>
        <fullName evidence="8">Na+/H+ antiporter subunit E</fullName>
    </submittedName>
</protein>
<proteinExistence type="inferred from homology"/>
<evidence type="ECO:0000313" key="9">
    <source>
        <dbReference type="Proteomes" id="UP001203284"/>
    </source>
</evidence>
<dbReference type="InterPro" id="IPR002758">
    <property type="entry name" value="Cation_antiport_E"/>
</dbReference>
<evidence type="ECO:0000256" key="1">
    <source>
        <dbReference type="ARBA" id="ARBA00004651"/>
    </source>
</evidence>
<dbReference type="Pfam" id="PF01899">
    <property type="entry name" value="MNHE"/>
    <property type="match status" value="1"/>
</dbReference>
<evidence type="ECO:0000256" key="6">
    <source>
        <dbReference type="ARBA" id="ARBA00023136"/>
    </source>
</evidence>
<evidence type="ECO:0000256" key="2">
    <source>
        <dbReference type="ARBA" id="ARBA00006228"/>
    </source>
</evidence>
<keyword evidence="4 7" id="KW-0812">Transmembrane</keyword>
<comment type="caution">
    <text evidence="8">The sequence shown here is derived from an EMBL/GenBank/DDBJ whole genome shotgun (WGS) entry which is preliminary data.</text>
</comment>
<reference evidence="8 9" key="1">
    <citation type="submission" date="2022-04" db="EMBL/GenBank/DDBJ databases">
        <authorList>
            <person name="Grouzdev D.S."/>
            <person name="Pantiukh K.S."/>
            <person name="Krutkina M.S."/>
        </authorList>
    </citation>
    <scope>NUCLEOTIDE SEQUENCE [LARGE SCALE GENOMIC DNA]</scope>
    <source>
        <strain evidence="8 9">6x-1</strain>
    </source>
</reference>
<evidence type="ECO:0000256" key="5">
    <source>
        <dbReference type="ARBA" id="ARBA00022989"/>
    </source>
</evidence>
<dbReference type="PANTHER" id="PTHR34584">
    <property type="entry name" value="NA(+)/H(+) ANTIPORTER SUBUNIT E1"/>
    <property type="match status" value="1"/>
</dbReference>
<evidence type="ECO:0000256" key="3">
    <source>
        <dbReference type="ARBA" id="ARBA00022475"/>
    </source>
</evidence>
<name>A0ABT0D727_9HYPH</name>
<gene>
    <name evidence="8" type="ORF">MWN34_02460</name>
</gene>
<keyword evidence="3" id="KW-1003">Cell membrane</keyword>
<evidence type="ECO:0000256" key="7">
    <source>
        <dbReference type="SAM" id="Phobius"/>
    </source>
</evidence>
<comment type="similarity">
    <text evidence="2">Belongs to the CPA3 antiporters (TC 2.A.63) subunit E family.</text>
</comment>
<evidence type="ECO:0000256" key="4">
    <source>
        <dbReference type="ARBA" id="ARBA00022692"/>
    </source>
</evidence>
<comment type="subcellular location">
    <subcellularLocation>
        <location evidence="1">Cell membrane</location>
        <topology evidence="1">Multi-pass membrane protein</topology>
    </subcellularLocation>
</comment>
<feature type="transmembrane region" description="Helical" evidence="7">
    <location>
        <begin position="20"/>
        <end position="38"/>
    </location>
</feature>
<dbReference type="PANTHER" id="PTHR34584:SF1">
    <property type="entry name" value="NA(+)_H(+) ANTIPORTER SUBUNIT E1"/>
    <property type="match status" value="1"/>
</dbReference>
<sequence>MSGHRRENGMVRDRPTLHPAFSSIVFRWILFLAVWFALGGARLALLFPGLIVTALATWASLRLQPPAGNRIRPVAMAALMLDVCRGSMWAGLDVARRALAPRLDLDPGLVFYPVRLPAGPGRDAFRALMSLQPGSLPTECPDADGFLIHCLDRRQDVCAQFAAAEQAFAKAAGLVLRPIADAQEDKRHG</sequence>
<keyword evidence="9" id="KW-1185">Reference proteome</keyword>
<organism evidence="8 9">
    <name type="scientific">Ancylobacter crimeensis</name>
    <dbReference type="NCBI Taxonomy" id="2579147"/>
    <lineage>
        <taxon>Bacteria</taxon>
        <taxon>Pseudomonadati</taxon>
        <taxon>Pseudomonadota</taxon>
        <taxon>Alphaproteobacteria</taxon>
        <taxon>Hyphomicrobiales</taxon>
        <taxon>Xanthobacteraceae</taxon>
        <taxon>Ancylobacter</taxon>
    </lineage>
</organism>
<dbReference type="Proteomes" id="UP001203284">
    <property type="component" value="Unassembled WGS sequence"/>
</dbReference>
<dbReference type="EMBL" id="JALKCH010000002">
    <property type="protein sequence ID" value="MCK0195763.1"/>
    <property type="molecule type" value="Genomic_DNA"/>
</dbReference>